<dbReference type="InterPro" id="IPR003356">
    <property type="entry name" value="DNA_methylase_A-5"/>
</dbReference>
<dbReference type="GO" id="GO:0008168">
    <property type="term" value="F:methyltransferase activity"/>
    <property type="evidence" value="ECO:0007669"/>
    <property type="project" value="UniProtKB-KW"/>
</dbReference>
<evidence type="ECO:0000256" key="5">
    <source>
        <dbReference type="ARBA" id="ARBA00022691"/>
    </source>
</evidence>
<reference evidence="11 12" key="1">
    <citation type="submission" date="2024-06" db="EMBL/GenBank/DDBJ databases">
        <title>The Natural Products Discovery Center: Release of the First 8490 Sequenced Strains for Exploring Actinobacteria Biosynthetic Diversity.</title>
        <authorList>
            <person name="Kalkreuter E."/>
            <person name="Kautsar S.A."/>
            <person name="Yang D."/>
            <person name="Bader C.D."/>
            <person name="Teijaro C.N."/>
            <person name="Fluegel L."/>
            <person name="Davis C.M."/>
            <person name="Simpson J.R."/>
            <person name="Lauterbach L."/>
            <person name="Steele A.D."/>
            <person name="Gui C."/>
            <person name="Meng S."/>
            <person name="Li G."/>
            <person name="Viehrig K."/>
            <person name="Ye F."/>
            <person name="Su P."/>
            <person name="Kiefer A.F."/>
            <person name="Nichols A."/>
            <person name="Cepeda A.J."/>
            <person name="Yan W."/>
            <person name="Fan B."/>
            <person name="Jiang Y."/>
            <person name="Adhikari A."/>
            <person name="Zheng C.-J."/>
            <person name="Schuster L."/>
            <person name="Cowan T.M."/>
            <person name="Smanski M.J."/>
            <person name="Chevrette M.G."/>
            <person name="De Carvalho L.P.S."/>
            <person name="Shen B."/>
        </authorList>
    </citation>
    <scope>NUCLEOTIDE SEQUENCE [LARGE SCALE GENOMIC DNA]</scope>
    <source>
        <strain evidence="11 12">NPDC049574</strain>
    </source>
</reference>
<evidence type="ECO:0000259" key="9">
    <source>
        <dbReference type="Pfam" id="PF02384"/>
    </source>
</evidence>
<evidence type="ECO:0000256" key="4">
    <source>
        <dbReference type="ARBA" id="ARBA00022679"/>
    </source>
</evidence>
<evidence type="ECO:0000313" key="12">
    <source>
        <dbReference type="Proteomes" id="UP001552427"/>
    </source>
</evidence>
<organism evidence="11 12">
    <name type="scientific">Nonomuraea bangladeshensis</name>
    <dbReference type="NCBI Taxonomy" id="404385"/>
    <lineage>
        <taxon>Bacteria</taxon>
        <taxon>Bacillati</taxon>
        <taxon>Actinomycetota</taxon>
        <taxon>Actinomycetes</taxon>
        <taxon>Streptosporangiales</taxon>
        <taxon>Streptosporangiaceae</taxon>
        <taxon>Nonomuraea</taxon>
    </lineage>
</organism>
<name>A0ABV3GYZ3_9ACTN</name>
<dbReference type="InterPro" id="IPR038333">
    <property type="entry name" value="T1MK-like_N_sf"/>
</dbReference>
<evidence type="ECO:0000256" key="1">
    <source>
        <dbReference type="ARBA" id="ARBA00006594"/>
    </source>
</evidence>
<dbReference type="InterPro" id="IPR051537">
    <property type="entry name" value="DNA_Adenine_Mtase"/>
</dbReference>
<dbReference type="PRINTS" id="PR00507">
    <property type="entry name" value="N12N6MTFRASE"/>
</dbReference>
<evidence type="ECO:0000313" key="11">
    <source>
        <dbReference type="EMBL" id="MEV4285489.1"/>
    </source>
</evidence>
<dbReference type="Pfam" id="PF02384">
    <property type="entry name" value="N6_Mtase"/>
    <property type="match status" value="1"/>
</dbReference>
<evidence type="ECO:0000256" key="6">
    <source>
        <dbReference type="ARBA" id="ARBA00022747"/>
    </source>
</evidence>
<evidence type="ECO:0000256" key="8">
    <source>
        <dbReference type="SAM" id="MobiDB-lite"/>
    </source>
</evidence>
<comment type="similarity">
    <text evidence="1">Belongs to the N(4)/N(6)-methyltransferase family.</text>
</comment>
<dbReference type="EMBL" id="JBFARM010000002">
    <property type="protein sequence ID" value="MEV4285489.1"/>
    <property type="molecule type" value="Genomic_DNA"/>
</dbReference>
<proteinExistence type="inferred from homology"/>
<keyword evidence="6" id="KW-0680">Restriction system</keyword>
<dbReference type="RefSeq" id="WP_364446086.1">
    <property type="nucleotide sequence ID" value="NZ_JBFARM010000002.1"/>
</dbReference>
<comment type="caution">
    <text evidence="11">The sequence shown here is derived from an EMBL/GenBank/DDBJ whole genome shotgun (WGS) entry which is preliminary data.</text>
</comment>
<keyword evidence="4 11" id="KW-0808">Transferase</keyword>
<feature type="compositionally biased region" description="Basic and acidic residues" evidence="8">
    <location>
        <begin position="572"/>
        <end position="588"/>
    </location>
</feature>
<gene>
    <name evidence="11" type="ORF">AB0K40_08275</name>
</gene>
<dbReference type="Proteomes" id="UP001552427">
    <property type="component" value="Unassembled WGS sequence"/>
</dbReference>
<dbReference type="Pfam" id="PF12161">
    <property type="entry name" value="HsdM_N"/>
    <property type="match status" value="1"/>
</dbReference>
<keyword evidence="12" id="KW-1185">Reference proteome</keyword>
<keyword evidence="3 11" id="KW-0489">Methyltransferase</keyword>
<evidence type="ECO:0000256" key="3">
    <source>
        <dbReference type="ARBA" id="ARBA00022603"/>
    </source>
</evidence>
<accession>A0ABV3GYZ3</accession>
<dbReference type="EC" id="2.1.1.72" evidence="2"/>
<feature type="domain" description="DNA methylase adenine-specific" evidence="9">
    <location>
        <begin position="155"/>
        <end position="452"/>
    </location>
</feature>
<evidence type="ECO:0000259" key="10">
    <source>
        <dbReference type="Pfam" id="PF12161"/>
    </source>
</evidence>
<dbReference type="InterPro" id="IPR029063">
    <property type="entry name" value="SAM-dependent_MTases_sf"/>
</dbReference>
<sequence length="672" mass="75495">MSSNHQKYADFIWSVADLLRGDYRQSEYGKVILPFTVLRRLDCVLEPTKKAVLAKAKELKDSTLPEGAKDRMLKNASGTNFYNISEFDFGKLTGDADNVAVNLRSYIGGFSPGAVEVLEKYRFDEQITRLDEAGLLWLVLGKFAEIDLHPDVVDNHQMGYVFEELIRKFSEISNETAGEHFTPREVIRLMVNLLMAPDDEDVMTPGIVRTIYDPACGTGGILSAAEEHITRHNSKATVKVFGQELNPESWAICRSDMMLKGQDPSKIAFGNSFIQDGHSEGRFDYLMANPPFGVEWKKVQKQVEDERDNLGWAGRFGAGTPRINDGSFLFLQHMISKMKPVEQGGSRIAIVFNGSPLFTGAAGSGESEIRRWILENDWLEAIVALPDQLFYNTGISTYFWILSNRKAPALKDKVILLDGRECWVKMRKSLGDKRKLIPDERIAELAAIYKDALAIANDPEHEHHAKVKVFPRHAFGYQRITVERPLRRRFEVTEETADVAAEAKAVVKFEQRDALLAALQSLAGTACGTKMEFAGKLDAALAEHGLSKLPAPVEKAVWAEVAVSDPEGQLQTDRKNNPLPDPDLRDNENVPLTSMHSTPTELEAEIEEYLKREVLPHVPDAWVDHSKTKIGFEIPFTRHFYVYTPPRPLEEIDAELKALEAEIQELLGEVTR</sequence>
<dbReference type="InterPro" id="IPR022749">
    <property type="entry name" value="D12N6_MeTrfase_N"/>
</dbReference>
<comment type="catalytic activity">
    <reaction evidence="7">
        <text>a 2'-deoxyadenosine in DNA + S-adenosyl-L-methionine = an N(6)-methyl-2'-deoxyadenosine in DNA + S-adenosyl-L-homocysteine + H(+)</text>
        <dbReference type="Rhea" id="RHEA:15197"/>
        <dbReference type="Rhea" id="RHEA-COMP:12418"/>
        <dbReference type="Rhea" id="RHEA-COMP:12419"/>
        <dbReference type="ChEBI" id="CHEBI:15378"/>
        <dbReference type="ChEBI" id="CHEBI:57856"/>
        <dbReference type="ChEBI" id="CHEBI:59789"/>
        <dbReference type="ChEBI" id="CHEBI:90615"/>
        <dbReference type="ChEBI" id="CHEBI:90616"/>
        <dbReference type="EC" id="2.1.1.72"/>
    </reaction>
</comment>
<dbReference type="PANTHER" id="PTHR42933">
    <property type="entry name" value="SLR6095 PROTEIN"/>
    <property type="match status" value="1"/>
</dbReference>
<evidence type="ECO:0000256" key="7">
    <source>
        <dbReference type="ARBA" id="ARBA00047942"/>
    </source>
</evidence>
<dbReference type="SUPFAM" id="SSF53335">
    <property type="entry name" value="S-adenosyl-L-methionine-dependent methyltransferases"/>
    <property type="match status" value="1"/>
</dbReference>
<feature type="region of interest" description="Disordered" evidence="8">
    <location>
        <begin position="564"/>
        <end position="595"/>
    </location>
</feature>
<dbReference type="Gene3D" id="3.40.50.150">
    <property type="entry name" value="Vaccinia Virus protein VP39"/>
    <property type="match status" value="1"/>
</dbReference>
<dbReference type="PANTHER" id="PTHR42933:SF3">
    <property type="entry name" value="TYPE I RESTRICTION ENZYME MJAVIII METHYLASE SUBUNIT"/>
    <property type="match status" value="1"/>
</dbReference>
<dbReference type="GO" id="GO:0032259">
    <property type="term" value="P:methylation"/>
    <property type="evidence" value="ECO:0007669"/>
    <property type="project" value="UniProtKB-KW"/>
</dbReference>
<protein>
    <recommendedName>
        <fullName evidence="2">site-specific DNA-methyltransferase (adenine-specific)</fullName>
        <ecNumber evidence="2">2.1.1.72</ecNumber>
    </recommendedName>
</protein>
<keyword evidence="5" id="KW-0949">S-adenosyl-L-methionine</keyword>
<evidence type="ECO:0000256" key="2">
    <source>
        <dbReference type="ARBA" id="ARBA00011900"/>
    </source>
</evidence>
<feature type="domain" description="N6 adenine-specific DNA methyltransferase N-terminal" evidence="10">
    <location>
        <begin position="9"/>
        <end position="143"/>
    </location>
</feature>
<dbReference type="Gene3D" id="1.20.1260.30">
    <property type="match status" value="1"/>
</dbReference>